<dbReference type="Pfam" id="PF05359">
    <property type="entry name" value="DUF748"/>
    <property type="match status" value="1"/>
</dbReference>
<dbReference type="RefSeq" id="WP_086072881.1">
    <property type="nucleotide sequence ID" value="NZ_CP021109.1"/>
</dbReference>
<feature type="compositionally biased region" description="Basic and acidic residues" evidence="1">
    <location>
        <begin position="139"/>
        <end position="148"/>
    </location>
</feature>
<gene>
    <name evidence="2" type="ORF">CAL13_15650</name>
</gene>
<keyword evidence="3" id="KW-1185">Reference proteome</keyword>
<dbReference type="InterPro" id="IPR052894">
    <property type="entry name" value="AsmA-related"/>
</dbReference>
<evidence type="ECO:0000256" key="1">
    <source>
        <dbReference type="SAM" id="MobiDB-lite"/>
    </source>
</evidence>
<dbReference type="Proteomes" id="UP000194139">
    <property type="component" value="Chromosome"/>
</dbReference>
<protein>
    <recommendedName>
        <fullName evidence="4">DUF748 domain-containing protein</fullName>
    </recommendedName>
</protein>
<sequence length="366" mass="39707">MRKSVKYVVIPVVVVAILAALAMHVAARVVVARIQDLLGDQGHAARIDVGWSQIVLENVEIGAPPDWPARQTLRAARATLEPDWRALLSDRISIRRVVISDYYLSVLRAPGGRLEILPTLRERARQRADEQAQKNGGQRGEDKPKRETDVGQLVLESGRLDFFDGQVAKKPYRVPFENVHAEIGPLHAPANNAQTKVNMKGEIVGKKRRGTAQVTGWLAMPSRDADVRTTLAGADVSLLAPYLQRHSPSVLTGGQMDLDMTTRVQNQQLDAHGKVRLRDTEFSNNLGSIPRKAVIAALENRKGEVTFDFTLQGSLKDPKFSLTDDMSTRIVGGFAKAIGVSVEGVAEGVGSAVKGLGGALGELIGK</sequence>
<dbReference type="GO" id="GO:0005886">
    <property type="term" value="C:plasma membrane"/>
    <property type="evidence" value="ECO:0007669"/>
    <property type="project" value="TreeGrafter"/>
</dbReference>
<evidence type="ECO:0000313" key="3">
    <source>
        <dbReference type="Proteomes" id="UP000194139"/>
    </source>
</evidence>
<reference evidence="2 3" key="1">
    <citation type="submission" date="2017-05" db="EMBL/GenBank/DDBJ databases">
        <title>Complete and WGS of Bordetella genogroups.</title>
        <authorList>
            <person name="Spilker T."/>
            <person name="LiPuma J."/>
        </authorList>
    </citation>
    <scope>NUCLEOTIDE SEQUENCE [LARGE SCALE GENOMIC DNA]</scope>
    <source>
        <strain evidence="2 3">AU17164</strain>
    </source>
</reference>
<dbReference type="InterPro" id="IPR008023">
    <property type="entry name" value="DUF748"/>
</dbReference>
<dbReference type="EMBL" id="CP021109">
    <property type="protein sequence ID" value="ARP87479.1"/>
    <property type="molecule type" value="Genomic_DNA"/>
</dbReference>
<dbReference type="GO" id="GO:0090313">
    <property type="term" value="P:regulation of protein targeting to membrane"/>
    <property type="evidence" value="ECO:0007669"/>
    <property type="project" value="TreeGrafter"/>
</dbReference>
<accession>A0A1W6Z2Y8</accession>
<organism evidence="2 3">
    <name type="scientific">Bordetella genomosp. 9</name>
    <dbReference type="NCBI Taxonomy" id="1416803"/>
    <lineage>
        <taxon>Bacteria</taxon>
        <taxon>Pseudomonadati</taxon>
        <taxon>Pseudomonadota</taxon>
        <taxon>Betaproteobacteria</taxon>
        <taxon>Burkholderiales</taxon>
        <taxon>Alcaligenaceae</taxon>
        <taxon>Bordetella</taxon>
    </lineage>
</organism>
<evidence type="ECO:0008006" key="4">
    <source>
        <dbReference type="Google" id="ProtNLM"/>
    </source>
</evidence>
<feature type="region of interest" description="Disordered" evidence="1">
    <location>
        <begin position="125"/>
        <end position="148"/>
    </location>
</feature>
<evidence type="ECO:0000313" key="2">
    <source>
        <dbReference type="EMBL" id="ARP87479.1"/>
    </source>
</evidence>
<dbReference type="PANTHER" id="PTHR30441">
    <property type="entry name" value="DUF748 DOMAIN-CONTAINING PROTEIN"/>
    <property type="match status" value="1"/>
</dbReference>
<name>A0A1W6Z2Y8_9BORD</name>
<dbReference type="PANTHER" id="PTHR30441:SF8">
    <property type="entry name" value="DUF748 DOMAIN-CONTAINING PROTEIN"/>
    <property type="match status" value="1"/>
</dbReference>
<dbReference type="AlphaFoldDB" id="A0A1W6Z2Y8"/>
<proteinExistence type="predicted"/>